<dbReference type="AlphaFoldDB" id="A0A1I4MDK7"/>
<dbReference type="InterPro" id="IPR013738">
    <property type="entry name" value="Beta_galactosidase_Trimer"/>
</dbReference>
<evidence type="ECO:0000313" key="2">
    <source>
        <dbReference type="EMBL" id="SFM01472.1"/>
    </source>
</evidence>
<dbReference type="GO" id="GO:0004565">
    <property type="term" value="F:beta-galactosidase activity"/>
    <property type="evidence" value="ECO:0007669"/>
    <property type="project" value="InterPro"/>
</dbReference>
<feature type="domain" description="Beta-galactosidase trimerisation" evidence="1">
    <location>
        <begin position="393"/>
        <end position="443"/>
    </location>
</feature>
<name>A0A1I4MDK7_9BACI</name>
<dbReference type="Pfam" id="PF08532">
    <property type="entry name" value="Glyco_hydro_42M"/>
    <property type="match status" value="1"/>
</dbReference>
<dbReference type="SUPFAM" id="SSF51445">
    <property type="entry name" value="(Trans)glycosidases"/>
    <property type="match status" value="1"/>
</dbReference>
<dbReference type="CDD" id="cd03143">
    <property type="entry name" value="A4_beta-galactosidase_middle_domain"/>
    <property type="match status" value="1"/>
</dbReference>
<sequence length="666" mass="75545">MSAGFRQVHLDFHTSPHIPDVGRDFDPEAFANVLHDSFIDSVTVFAKCHHGYSYYPTRIGTEHPSLRRDMLGEMIDACHARGIRVPVYTTIVWDELAAENNDWRQVDRDGKLVGKTPLGSEDNRDAAGWKWLCMNSPYVDYLETHTKEFVRGYHLDGVFFDIVHQTRPGCVCPYCLEQMDVLGMDPEDTEDLLRHSLITERKTMERLEEAVHAVKPDLPVFFNGRVRLDRNAEAGIRPEMAWMTHVDIESLPGGLWGYNHFPLYAAFYKTLNSPFTGMTGRFHTMWGDFGSLKNQAALEYECFLMMAHGAGCVIGDQLHPRGALDKETYRLIGDVYKQAAEKEEWCRDVRPADEIGVLMSQVSEGVANEPSSFSDEGAMRMLTELRRPFCLLDEASDFSRVRLIIAPDHVPFSDTLLEKINAFIKQGGKLLLSHRSGLNEAGVREVPAGLQYKGDLPYSPDYINMADAFEDLPDTAQVFYERGSRVEASPGADVLAYVQRPYFNRTRTTYMSHFHTPVDDVTADPAIVRDGAVMYLAHPVFESYRRYGTRAYKQLAAQCIDALLPEPVLKTNLPSTAQITINDQPDKNRRMLHVLHYIHQRRAEGLDVLEDVIPLYGITVSHRVDETPQQVYLAPSEEKLSFSYDRGAVSVTIPEVRGHQIVVFQF</sequence>
<evidence type="ECO:0000313" key="3">
    <source>
        <dbReference type="Proteomes" id="UP000199668"/>
    </source>
</evidence>
<dbReference type="Proteomes" id="UP000199668">
    <property type="component" value="Unassembled WGS sequence"/>
</dbReference>
<dbReference type="Pfam" id="PF14871">
    <property type="entry name" value="GHL6"/>
    <property type="match status" value="1"/>
</dbReference>
<gene>
    <name evidence="2" type="ORF">SAMN04488054_11156</name>
</gene>
<dbReference type="STRING" id="266892.SAMN04488054_11156"/>
<dbReference type="OrthoDB" id="9780891at2"/>
<dbReference type="SUPFAM" id="SSF52317">
    <property type="entry name" value="Class I glutamine amidotransferase-like"/>
    <property type="match status" value="1"/>
</dbReference>
<dbReference type="EMBL" id="FOTY01000011">
    <property type="protein sequence ID" value="SFM01472.1"/>
    <property type="molecule type" value="Genomic_DNA"/>
</dbReference>
<reference evidence="2 3" key="1">
    <citation type="submission" date="2016-10" db="EMBL/GenBank/DDBJ databases">
        <authorList>
            <person name="de Groot N.N."/>
        </authorList>
    </citation>
    <scope>NUCLEOTIDE SEQUENCE [LARGE SCALE GENOMIC DNA]</scope>
    <source>
        <strain evidence="2 3">CGMCC 1.6134</strain>
    </source>
</reference>
<dbReference type="Gene3D" id="3.40.50.880">
    <property type="match status" value="1"/>
</dbReference>
<dbReference type="Gene3D" id="3.20.20.80">
    <property type="entry name" value="Glycosidases"/>
    <property type="match status" value="1"/>
</dbReference>
<dbReference type="RefSeq" id="WP_090926927.1">
    <property type="nucleotide sequence ID" value="NZ_FOTY01000011.1"/>
</dbReference>
<proteinExistence type="predicted"/>
<accession>A0A1I4MDK7</accession>
<keyword evidence="3" id="KW-1185">Reference proteome</keyword>
<organism evidence="2 3">
    <name type="scientific">Salibacterium qingdaonense</name>
    <dbReference type="NCBI Taxonomy" id="266892"/>
    <lineage>
        <taxon>Bacteria</taxon>
        <taxon>Bacillati</taxon>
        <taxon>Bacillota</taxon>
        <taxon>Bacilli</taxon>
        <taxon>Bacillales</taxon>
        <taxon>Bacillaceae</taxon>
    </lineage>
</organism>
<dbReference type="InterPro" id="IPR028212">
    <property type="entry name" value="GHL6"/>
</dbReference>
<dbReference type="InterPro" id="IPR017853">
    <property type="entry name" value="GH"/>
</dbReference>
<dbReference type="InterPro" id="IPR029062">
    <property type="entry name" value="Class_I_gatase-like"/>
</dbReference>
<evidence type="ECO:0000259" key="1">
    <source>
        <dbReference type="Pfam" id="PF08532"/>
    </source>
</evidence>
<protein>
    <submittedName>
        <fullName evidence="2">Beta-galactosidase trimerisation domain-containing protein</fullName>
    </submittedName>
</protein>
<dbReference type="GO" id="GO:0005975">
    <property type="term" value="P:carbohydrate metabolic process"/>
    <property type="evidence" value="ECO:0007669"/>
    <property type="project" value="InterPro"/>
</dbReference>